<dbReference type="Proteomes" id="UP000807115">
    <property type="component" value="Chromosome 3"/>
</dbReference>
<protein>
    <submittedName>
        <fullName evidence="1">Uncharacterized protein</fullName>
    </submittedName>
</protein>
<reference evidence="1" key="2">
    <citation type="submission" date="2020-10" db="EMBL/GenBank/DDBJ databases">
        <authorList>
            <person name="Cooper E.A."/>
            <person name="Brenton Z.W."/>
            <person name="Flinn B.S."/>
            <person name="Jenkins J."/>
            <person name="Shu S."/>
            <person name="Flowers D."/>
            <person name="Luo F."/>
            <person name="Wang Y."/>
            <person name="Xia P."/>
            <person name="Barry K."/>
            <person name="Daum C."/>
            <person name="Lipzen A."/>
            <person name="Yoshinaga Y."/>
            <person name="Schmutz J."/>
            <person name="Saski C."/>
            <person name="Vermerris W."/>
            <person name="Kresovich S."/>
        </authorList>
    </citation>
    <scope>NUCLEOTIDE SEQUENCE</scope>
</reference>
<gene>
    <name evidence="1" type="ORF">BDA96_03G260200</name>
</gene>
<evidence type="ECO:0000313" key="2">
    <source>
        <dbReference type="Proteomes" id="UP000807115"/>
    </source>
</evidence>
<name>A0A921RER0_SORBI</name>
<accession>A0A921RER0</accession>
<dbReference type="AlphaFoldDB" id="A0A921RER0"/>
<organism evidence="1 2">
    <name type="scientific">Sorghum bicolor</name>
    <name type="common">Sorghum</name>
    <name type="synonym">Sorghum vulgare</name>
    <dbReference type="NCBI Taxonomy" id="4558"/>
    <lineage>
        <taxon>Eukaryota</taxon>
        <taxon>Viridiplantae</taxon>
        <taxon>Streptophyta</taxon>
        <taxon>Embryophyta</taxon>
        <taxon>Tracheophyta</taxon>
        <taxon>Spermatophyta</taxon>
        <taxon>Magnoliopsida</taxon>
        <taxon>Liliopsida</taxon>
        <taxon>Poales</taxon>
        <taxon>Poaceae</taxon>
        <taxon>PACMAD clade</taxon>
        <taxon>Panicoideae</taxon>
        <taxon>Andropogonodae</taxon>
        <taxon>Andropogoneae</taxon>
        <taxon>Sorghinae</taxon>
        <taxon>Sorghum</taxon>
    </lineage>
</organism>
<sequence>MVQSTVQSDDVAVTLRSVYHVHISNSELDANQPVRTTTPGGLTGGCVHASMITSRARSSRGGLIRAVVVHGSGGADRQERRRLPGSVICGASAAPGSGWKESRLQVDCGDPPTPSARVHSMCGFAAHRRFRPELYSAPDVGANSNH</sequence>
<reference evidence="1" key="1">
    <citation type="journal article" date="2019" name="BMC Genomics">
        <title>A new reference genome for Sorghum bicolor reveals high levels of sequence similarity between sweet and grain genotypes: implications for the genetics of sugar metabolism.</title>
        <authorList>
            <person name="Cooper E.A."/>
            <person name="Brenton Z.W."/>
            <person name="Flinn B.S."/>
            <person name="Jenkins J."/>
            <person name="Shu S."/>
            <person name="Flowers D."/>
            <person name="Luo F."/>
            <person name="Wang Y."/>
            <person name="Xia P."/>
            <person name="Barry K."/>
            <person name="Daum C."/>
            <person name="Lipzen A."/>
            <person name="Yoshinaga Y."/>
            <person name="Schmutz J."/>
            <person name="Saski C."/>
            <person name="Vermerris W."/>
            <person name="Kresovich S."/>
        </authorList>
    </citation>
    <scope>NUCLEOTIDE SEQUENCE</scope>
</reference>
<comment type="caution">
    <text evidence="1">The sequence shown here is derived from an EMBL/GenBank/DDBJ whole genome shotgun (WGS) entry which is preliminary data.</text>
</comment>
<dbReference type="EMBL" id="CM027682">
    <property type="protein sequence ID" value="KAG0538712.1"/>
    <property type="molecule type" value="Genomic_DNA"/>
</dbReference>
<evidence type="ECO:0000313" key="1">
    <source>
        <dbReference type="EMBL" id="KAG0538712.1"/>
    </source>
</evidence>
<proteinExistence type="predicted"/>